<evidence type="ECO:0000313" key="3">
    <source>
        <dbReference type="EMBL" id="KAJ6822280.1"/>
    </source>
</evidence>
<name>A0AAX6G0W9_IRIPA</name>
<feature type="region of interest" description="Disordered" evidence="1">
    <location>
        <begin position="1"/>
        <end position="25"/>
    </location>
</feature>
<keyword evidence="4" id="KW-1185">Reference proteome</keyword>
<gene>
    <name evidence="3" type="ORF">M6B38_388595</name>
</gene>
<dbReference type="EMBL" id="JANAVB010024400">
    <property type="protein sequence ID" value="KAJ6822280.1"/>
    <property type="molecule type" value="Genomic_DNA"/>
</dbReference>
<dbReference type="GO" id="GO:0003677">
    <property type="term" value="F:DNA binding"/>
    <property type="evidence" value="ECO:0007669"/>
    <property type="project" value="UniProtKB-KW"/>
</dbReference>
<protein>
    <submittedName>
        <fullName evidence="3">Homeobox-leucine zipper protein ROC8-like isoform X1</fullName>
    </submittedName>
</protein>
<evidence type="ECO:0000313" key="4">
    <source>
        <dbReference type="Proteomes" id="UP001140949"/>
    </source>
</evidence>
<evidence type="ECO:0000256" key="1">
    <source>
        <dbReference type="SAM" id="MobiDB-lite"/>
    </source>
</evidence>
<keyword evidence="2" id="KW-0812">Transmembrane</keyword>
<proteinExistence type="predicted"/>
<comment type="caution">
    <text evidence="3">The sequence shown here is derived from an EMBL/GenBank/DDBJ whole genome shotgun (WGS) entry which is preliminary data.</text>
</comment>
<reference evidence="3" key="1">
    <citation type="journal article" date="2023" name="GigaByte">
        <title>Genome assembly of the bearded iris, Iris pallida Lam.</title>
        <authorList>
            <person name="Bruccoleri R.E."/>
            <person name="Oakeley E.J."/>
            <person name="Faust A.M.E."/>
            <person name="Altorfer M."/>
            <person name="Dessus-Babus S."/>
            <person name="Burckhardt D."/>
            <person name="Oertli M."/>
            <person name="Naumann U."/>
            <person name="Petersen F."/>
            <person name="Wong J."/>
        </authorList>
    </citation>
    <scope>NUCLEOTIDE SEQUENCE</scope>
    <source>
        <strain evidence="3">GSM-AAB239-AS_SAM_17_03QT</strain>
    </source>
</reference>
<dbReference type="Proteomes" id="UP001140949">
    <property type="component" value="Unassembled WGS sequence"/>
</dbReference>
<evidence type="ECO:0000256" key="2">
    <source>
        <dbReference type="SAM" id="Phobius"/>
    </source>
</evidence>
<sequence length="66" mass="7716">MEAGYLEGKRGGMDNEDNDKRKQKGKHHFWITRVLLPIAFALIKILMLLQRLRLPVPTLLKDMNRS</sequence>
<accession>A0AAX6G0W9</accession>
<reference evidence="3" key="2">
    <citation type="submission" date="2023-04" db="EMBL/GenBank/DDBJ databases">
        <authorList>
            <person name="Bruccoleri R.E."/>
            <person name="Oakeley E.J."/>
            <person name="Faust A.-M."/>
            <person name="Dessus-Babus S."/>
            <person name="Altorfer M."/>
            <person name="Burckhardt D."/>
            <person name="Oertli M."/>
            <person name="Naumann U."/>
            <person name="Petersen F."/>
            <person name="Wong J."/>
        </authorList>
    </citation>
    <scope>NUCLEOTIDE SEQUENCE</scope>
    <source>
        <strain evidence="3">GSM-AAB239-AS_SAM_17_03QT</strain>
        <tissue evidence="3">Leaf</tissue>
    </source>
</reference>
<keyword evidence="2" id="KW-1133">Transmembrane helix</keyword>
<keyword evidence="3" id="KW-0238">DNA-binding</keyword>
<keyword evidence="3" id="KW-0371">Homeobox</keyword>
<organism evidence="3 4">
    <name type="scientific">Iris pallida</name>
    <name type="common">Sweet iris</name>
    <dbReference type="NCBI Taxonomy" id="29817"/>
    <lineage>
        <taxon>Eukaryota</taxon>
        <taxon>Viridiplantae</taxon>
        <taxon>Streptophyta</taxon>
        <taxon>Embryophyta</taxon>
        <taxon>Tracheophyta</taxon>
        <taxon>Spermatophyta</taxon>
        <taxon>Magnoliopsida</taxon>
        <taxon>Liliopsida</taxon>
        <taxon>Asparagales</taxon>
        <taxon>Iridaceae</taxon>
        <taxon>Iridoideae</taxon>
        <taxon>Irideae</taxon>
        <taxon>Iris</taxon>
    </lineage>
</organism>
<feature type="transmembrane region" description="Helical" evidence="2">
    <location>
        <begin position="30"/>
        <end position="49"/>
    </location>
</feature>
<keyword evidence="2" id="KW-0472">Membrane</keyword>
<dbReference type="AlphaFoldDB" id="A0AAX6G0W9"/>